<dbReference type="GeneID" id="19949002"/>
<dbReference type="InParanoid" id="T0QH47"/>
<proteinExistence type="predicted"/>
<organism evidence="1 2">
    <name type="scientific">Saprolegnia diclina (strain VS20)</name>
    <dbReference type="NCBI Taxonomy" id="1156394"/>
    <lineage>
        <taxon>Eukaryota</taxon>
        <taxon>Sar</taxon>
        <taxon>Stramenopiles</taxon>
        <taxon>Oomycota</taxon>
        <taxon>Saprolegniomycetes</taxon>
        <taxon>Saprolegniales</taxon>
        <taxon>Saprolegniaceae</taxon>
        <taxon>Saprolegnia</taxon>
    </lineage>
</organism>
<accession>T0QH47</accession>
<evidence type="ECO:0000313" key="1">
    <source>
        <dbReference type="EMBL" id="EQC34061.1"/>
    </source>
</evidence>
<dbReference type="OrthoDB" id="71764at2759"/>
<protein>
    <submittedName>
        <fullName evidence="1">Uncharacterized protein</fullName>
    </submittedName>
</protein>
<dbReference type="SUPFAM" id="SSF48452">
    <property type="entry name" value="TPR-like"/>
    <property type="match status" value="1"/>
</dbReference>
<sequence length="578" mass="66049">MASSQRVQRLRRAIEDERQRQNECSVYLGASKRRLNSCKQSPTTRSVIRVASTTSIVSRRGRACAGESWQSSYQLERGDWDAPVRVDIACVRSGGKEQTRQRIAAARIATWCWRQHVRAKLQAQAFGTIETLPSQLAQHKLQKQSPRDVLRRIQAEITAKATFRIQSRAARVLQRFFFKALLHLGKKSHVLIAEASRKQRQLNAMKRDRAARYIQAMYRNRRARQQHSAWKLSRSKANYCRIMVLEAEYNTRPSAVELLQLSRAYAELASQPVYADEQLLLVRCSLLFVSKAIAFGHVPENPRDFWPALAARLVDLWQRGGHIEVPLLQQAAHAYETGLSLTPSASEMWLAYIEVLFELGLYCQTLKACDQYARTFEHAAVEGPRRRHHARPTAIWRFQVQSYYHVGDVDAALGLLEDQRQESPPVYSPMELLLLLTRCHDVAKPTQPNPYYDELLQSLYSADDITRHELTPAMLVATPGLFMDLALTCAARRDFPWAVDLLECSLRGVERPSHDHLHALAQSYFGVGNLKKCAHVLLRVRGSATTAWFAQVQRHATLFEAQHRISVLHLRRELHVAL</sequence>
<name>T0QH47_SAPDV</name>
<keyword evidence="2" id="KW-1185">Reference proteome</keyword>
<evidence type="ECO:0000313" key="2">
    <source>
        <dbReference type="Proteomes" id="UP000030762"/>
    </source>
</evidence>
<reference evidence="1 2" key="1">
    <citation type="submission" date="2012-04" db="EMBL/GenBank/DDBJ databases">
        <title>The Genome Sequence of Saprolegnia declina VS20.</title>
        <authorList>
            <consortium name="The Broad Institute Genome Sequencing Platform"/>
            <person name="Russ C."/>
            <person name="Nusbaum C."/>
            <person name="Tyler B."/>
            <person name="van West P."/>
            <person name="Dieguez-Uribeondo J."/>
            <person name="de Bruijn I."/>
            <person name="Tripathy S."/>
            <person name="Jiang R."/>
            <person name="Young S.K."/>
            <person name="Zeng Q."/>
            <person name="Gargeya S."/>
            <person name="Fitzgerald M."/>
            <person name="Haas B."/>
            <person name="Abouelleil A."/>
            <person name="Alvarado L."/>
            <person name="Arachchi H.M."/>
            <person name="Berlin A."/>
            <person name="Chapman S.B."/>
            <person name="Goldberg J."/>
            <person name="Griggs A."/>
            <person name="Gujja S."/>
            <person name="Hansen M."/>
            <person name="Howarth C."/>
            <person name="Imamovic A."/>
            <person name="Larimer J."/>
            <person name="McCowen C."/>
            <person name="Montmayeur A."/>
            <person name="Murphy C."/>
            <person name="Neiman D."/>
            <person name="Pearson M."/>
            <person name="Priest M."/>
            <person name="Roberts A."/>
            <person name="Saif S."/>
            <person name="Shea T."/>
            <person name="Sisk P."/>
            <person name="Sykes S."/>
            <person name="Wortman J."/>
            <person name="Nusbaum C."/>
            <person name="Birren B."/>
        </authorList>
    </citation>
    <scope>NUCLEOTIDE SEQUENCE [LARGE SCALE GENOMIC DNA]</scope>
    <source>
        <strain evidence="1 2">VS20</strain>
    </source>
</reference>
<dbReference type="RefSeq" id="XP_008612373.1">
    <property type="nucleotide sequence ID" value="XM_008614151.1"/>
</dbReference>
<dbReference type="OMA" id="ARIATWC"/>
<dbReference type="PROSITE" id="PS50096">
    <property type="entry name" value="IQ"/>
    <property type="match status" value="1"/>
</dbReference>
<dbReference type="EMBL" id="JH767156">
    <property type="protein sequence ID" value="EQC34061.1"/>
    <property type="molecule type" value="Genomic_DNA"/>
</dbReference>
<dbReference type="Proteomes" id="UP000030762">
    <property type="component" value="Unassembled WGS sequence"/>
</dbReference>
<dbReference type="InterPro" id="IPR011990">
    <property type="entry name" value="TPR-like_helical_dom_sf"/>
</dbReference>
<dbReference type="VEuPathDB" id="FungiDB:SDRG_08275"/>
<gene>
    <name evidence="1" type="ORF">SDRG_08275</name>
</gene>
<dbReference type="AlphaFoldDB" id="T0QH47"/>